<dbReference type="EMBL" id="BJZS01000035">
    <property type="protein sequence ID" value="GEO95270.1"/>
    <property type="molecule type" value="Genomic_DNA"/>
</dbReference>
<dbReference type="AlphaFoldDB" id="A0A512IC41"/>
<dbReference type="STRING" id="388357.GCA_001580365_02932"/>
<sequence length="52" mass="4834">MTVAPTPSSAGPCAESRSVPGAPCRTVPDGATAGTTAGSTGSATARTVADEG</sequence>
<reference evidence="2 3" key="1">
    <citation type="submission" date="2019-07" db="EMBL/GenBank/DDBJ databases">
        <title>Whole genome shotgun sequence of Kocuria turfanensis NBRC 107627.</title>
        <authorList>
            <person name="Hosoyama A."/>
            <person name="Uohara A."/>
            <person name="Ohji S."/>
            <person name="Ichikawa N."/>
        </authorList>
    </citation>
    <scope>NUCLEOTIDE SEQUENCE [LARGE SCALE GENOMIC DNA]</scope>
    <source>
        <strain evidence="2 3">NBRC 107627</strain>
    </source>
</reference>
<gene>
    <name evidence="2" type="ORF">KTU01_13930</name>
</gene>
<evidence type="ECO:0000256" key="1">
    <source>
        <dbReference type="SAM" id="MobiDB-lite"/>
    </source>
</evidence>
<comment type="caution">
    <text evidence="2">The sequence shown here is derived from an EMBL/GenBank/DDBJ whole genome shotgun (WGS) entry which is preliminary data.</text>
</comment>
<accession>A0A512IC41</accession>
<name>A0A512IC41_9MICC</name>
<proteinExistence type="predicted"/>
<protein>
    <submittedName>
        <fullName evidence="2">Uncharacterized protein</fullName>
    </submittedName>
</protein>
<dbReference type="RefSeq" id="WP_157093469.1">
    <property type="nucleotide sequence ID" value="NZ_BJZS01000035.1"/>
</dbReference>
<feature type="compositionally biased region" description="Low complexity" evidence="1">
    <location>
        <begin position="30"/>
        <end position="45"/>
    </location>
</feature>
<feature type="region of interest" description="Disordered" evidence="1">
    <location>
        <begin position="1"/>
        <end position="52"/>
    </location>
</feature>
<dbReference type="Proteomes" id="UP000321103">
    <property type="component" value="Unassembled WGS sequence"/>
</dbReference>
<evidence type="ECO:0000313" key="2">
    <source>
        <dbReference type="EMBL" id="GEO95270.1"/>
    </source>
</evidence>
<keyword evidence="3" id="KW-1185">Reference proteome</keyword>
<evidence type="ECO:0000313" key="3">
    <source>
        <dbReference type="Proteomes" id="UP000321103"/>
    </source>
</evidence>
<organism evidence="2 3">
    <name type="scientific">Kocuria turfanensis</name>
    <dbReference type="NCBI Taxonomy" id="388357"/>
    <lineage>
        <taxon>Bacteria</taxon>
        <taxon>Bacillati</taxon>
        <taxon>Actinomycetota</taxon>
        <taxon>Actinomycetes</taxon>
        <taxon>Micrococcales</taxon>
        <taxon>Micrococcaceae</taxon>
        <taxon>Kocuria</taxon>
    </lineage>
</organism>